<proteinExistence type="predicted"/>
<protein>
    <submittedName>
        <fullName evidence="2">DUF2975 domain-containing protein</fullName>
    </submittedName>
</protein>
<keyword evidence="1" id="KW-0812">Transmembrane</keyword>
<evidence type="ECO:0000313" key="2">
    <source>
        <dbReference type="EMBL" id="MCE7011322.1"/>
    </source>
</evidence>
<feature type="transmembrane region" description="Helical" evidence="1">
    <location>
        <begin position="12"/>
        <end position="33"/>
    </location>
</feature>
<evidence type="ECO:0000256" key="1">
    <source>
        <dbReference type="SAM" id="Phobius"/>
    </source>
</evidence>
<gene>
    <name evidence="2" type="ORF">LWC34_52225</name>
</gene>
<feature type="transmembrane region" description="Helical" evidence="1">
    <location>
        <begin position="93"/>
        <end position="116"/>
    </location>
</feature>
<keyword evidence="1" id="KW-0472">Membrane</keyword>
<feature type="transmembrane region" description="Helical" evidence="1">
    <location>
        <begin position="178"/>
        <end position="196"/>
    </location>
</feature>
<keyword evidence="1" id="KW-1133">Transmembrane helix</keyword>
<keyword evidence="3" id="KW-1185">Reference proteome</keyword>
<name>A0ABS8ZYR5_9PSEU</name>
<sequence length="210" mass="22153">MQRDPLEPMDSTVKIIISLLAVVVVLSVPAAIWGSSSTMGIGGPSVCVEAPSGVVYVPQSVPNLVGNPAEGVVSSAVVVSLCDSTPDFGQRLLGALTVVPGFLALVGGLLLFLRLFRGMRREGLFGDRVPGLLKSVGVYVIVAGLGVTLLESVVRFWLTNSMVLEPIPGLSWLGGWDWPEVALFLGIIMISFGRIMRVSTAMCEELDGTV</sequence>
<comment type="caution">
    <text evidence="2">The sequence shown here is derived from an EMBL/GenBank/DDBJ whole genome shotgun (WGS) entry which is preliminary data.</text>
</comment>
<reference evidence="2 3" key="1">
    <citation type="submission" date="2021-12" db="EMBL/GenBank/DDBJ databases">
        <title>Genome sequence of Kibdelosporangium philippinense ATCC 49844.</title>
        <authorList>
            <person name="Fedorov E.A."/>
            <person name="Omeragic M."/>
            <person name="Shalygina K.F."/>
            <person name="Maclea K.S."/>
        </authorList>
    </citation>
    <scope>NUCLEOTIDE SEQUENCE [LARGE SCALE GENOMIC DNA]</scope>
    <source>
        <strain evidence="2 3">ATCC 49844</strain>
    </source>
</reference>
<evidence type="ECO:0000313" key="3">
    <source>
        <dbReference type="Proteomes" id="UP001521150"/>
    </source>
</evidence>
<dbReference type="Proteomes" id="UP001521150">
    <property type="component" value="Unassembled WGS sequence"/>
</dbReference>
<dbReference type="RefSeq" id="WP_233733762.1">
    <property type="nucleotide sequence ID" value="NZ_JAJVCN010000004.1"/>
</dbReference>
<organism evidence="2 3">
    <name type="scientific">Kibdelosporangium philippinense</name>
    <dbReference type="NCBI Taxonomy" id="211113"/>
    <lineage>
        <taxon>Bacteria</taxon>
        <taxon>Bacillati</taxon>
        <taxon>Actinomycetota</taxon>
        <taxon>Actinomycetes</taxon>
        <taxon>Pseudonocardiales</taxon>
        <taxon>Pseudonocardiaceae</taxon>
        <taxon>Kibdelosporangium</taxon>
    </lineage>
</organism>
<accession>A0ABS8ZYR5</accession>
<feature type="transmembrane region" description="Helical" evidence="1">
    <location>
        <begin position="136"/>
        <end position="158"/>
    </location>
</feature>
<dbReference type="EMBL" id="JAJVCN010000004">
    <property type="protein sequence ID" value="MCE7011322.1"/>
    <property type="molecule type" value="Genomic_DNA"/>
</dbReference>